<dbReference type="Proteomes" id="UP000254978">
    <property type="component" value="Unassembled WGS sequence"/>
</dbReference>
<reference evidence="1 2" key="1">
    <citation type="submission" date="2018-06" db="EMBL/GenBank/DDBJ databases">
        <authorList>
            <consortium name="Pathogen Informatics"/>
            <person name="Doyle S."/>
        </authorList>
    </citation>
    <scope>NUCLEOTIDE SEQUENCE [LARGE SCALE GENOMIC DNA]</scope>
    <source>
        <strain evidence="1 2">NCTC10821</strain>
    </source>
</reference>
<protein>
    <submittedName>
        <fullName evidence="1">Uncharacterized protein</fullName>
    </submittedName>
</protein>
<proteinExistence type="predicted"/>
<gene>
    <name evidence="1" type="ORF">NCTC10821_03060</name>
</gene>
<evidence type="ECO:0000313" key="1">
    <source>
        <dbReference type="EMBL" id="STZ59527.1"/>
    </source>
</evidence>
<dbReference type="AlphaFoldDB" id="A0A378TH72"/>
<dbReference type="EMBL" id="UGQT01000001">
    <property type="protein sequence ID" value="STZ59527.1"/>
    <property type="molecule type" value="Genomic_DNA"/>
</dbReference>
<keyword evidence="2" id="KW-1185">Reference proteome</keyword>
<name>A0A378TH72_9MYCO</name>
<sequence>MVTDSTLQAQLDEVRALLARARELFGDAPVAPPVDIAPAPDAVQTWVR</sequence>
<evidence type="ECO:0000313" key="2">
    <source>
        <dbReference type="Proteomes" id="UP000254978"/>
    </source>
</evidence>
<accession>A0A378TH72</accession>
<organism evidence="1 2">
    <name type="scientific">Mycolicibacterium tokaiense</name>
    <dbReference type="NCBI Taxonomy" id="39695"/>
    <lineage>
        <taxon>Bacteria</taxon>
        <taxon>Bacillati</taxon>
        <taxon>Actinomycetota</taxon>
        <taxon>Actinomycetes</taxon>
        <taxon>Mycobacteriales</taxon>
        <taxon>Mycobacteriaceae</taxon>
        <taxon>Mycolicibacterium</taxon>
    </lineage>
</organism>